<name>A0ABQ8A9S9_BRANA</name>
<dbReference type="EMBL" id="JAGKQM010000013">
    <property type="protein sequence ID" value="KAH0889153.1"/>
    <property type="molecule type" value="Genomic_DNA"/>
</dbReference>
<dbReference type="Proteomes" id="UP000824890">
    <property type="component" value="Unassembled WGS sequence"/>
</dbReference>
<reference evidence="1 2" key="1">
    <citation type="submission" date="2021-05" db="EMBL/GenBank/DDBJ databases">
        <title>Genome Assembly of Synthetic Allotetraploid Brassica napus Reveals Homoeologous Exchanges between Subgenomes.</title>
        <authorList>
            <person name="Davis J.T."/>
        </authorList>
    </citation>
    <scope>NUCLEOTIDE SEQUENCE [LARGE SCALE GENOMIC DNA]</scope>
    <source>
        <strain evidence="2">cv. Da-Ae</strain>
        <tissue evidence="1">Seedling</tissue>
    </source>
</reference>
<feature type="non-terminal residue" evidence="1">
    <location>
        <position position="1"/>
    </location>
</feature>
<keyword evidence="2" id="KW-1185">Reference proteome</keyword>
<sequence length="11" mass="1216">ASIQFVIGLRL</sequence>
<proteinExistence type="predicted"/>
<gene>
    <name evidence="1" type="ORF">HID58_051582</name>
</gene>
<organism evidence="1 2">
    <name type="scientific">Brassica napus</name>
    <name type="common">Rape</name>
    <dbReference type="NCBI Taxonomy" id="3708"/>
    <lineage>
        <taxon>Eukaryota</taxon>
        <taxon>Viridiplantae</taxon>
        <taxon>Streptophyta</taxon>
        <taxon>Embryophyta</taxon>
        <taxon>Tracheophyta</taxon>
        <taxon>Spermatophyta</taxon>
        <taxon>Magnoliopsida</taxon>
        <taxon>eudicotyledons</taxon>
        <taxon>Gunneridae</taxon>
        <taxon>Pentapetalae</taxon>
        <taxon>rosids</taxon>
        <taxon>malvids</taxon>
        <taxon>Brassicales</taxon>
        <taxon>Brassicaceae</taxon>
        <taxon>Brassiceae</taxon>
        <taxon>Brassica</taxon>
    </lineage>
</organism>
<protein>
    <submittedName>
        <fullName evidence="1">Uncharacterized protein</fullName>
    </submittedName>
</protein>
<evidence type="ECO:0000313" key="1">
    <source>
        <dbReference type="EMBL" id="KAH0889153.1"/>
    </source>
</evidence>
<comment type="caution">
    <text evidence="1">The sequence shown here is derived from an EMBL/GenBank/DDBJ whole genome shotgun (WGS) entry which is preliminary data.</text>
</comment>
<accession>A0ABQ8A9S9</accession>
<evidence type="ECO:0000313" key="2">
    <source>
        <dbReference type="Proteomes" id="UP000824890"/>
    </source>
</evidence>